<comment type="caution">
    <text evidence="1">The sequence shown here is derived from an EMBL/GenBank/DDBJ whole genome shotgun (WGS) entry which is preliminary data.</text>
</comment>
<protein>
    <submittedName>
        <fullName evidence="1">Uncharacterized protein</fullName>
    </submittedName>
</protein>
<sequence>MVPSLTSSLFSRSRSLTLVQESLKKIISLPMVRFSFSKEEIRWLSSSSLASRISACCLSRLFSFSSSFLSFSSWELSCSREGLAVVFTSNRSVFLDEALSSSRLRFKWLRSLSSSLFSASSWAALAPADRRLSAERRSSRFSSSSWTFSFSRASSWKAMFFKVSSFFFRRRPSASRSMFSFSKEDTYRDGLVEDAVLLLHVLDPGLGADLAALAQRRHRLAHVLVLLLQAQHLEVGGQSSKVTFKVKRLPAHVFQDAFRGFSSPPCDRSCERRLGERFEKFTLQMFL</sequence>
<proteinExistence type="predicted"/>
<reference evidence="1 2" key="1">
    <citation type="submission" date="2019-03" db="EMBL/GenBank/DDBJ databases">
        <title>First draft genome of Liparis tanakae, snailfish: a comprehensive survey of snailfish specific genes.</title>
        <authorList>
            <person name="Kim W."/>
            <person name="Song I."/>
            <person name="Jeong J.-H."/>
            <person name="Kim D."/>
            <person name="Kim S."/>
            <person name="Ryu S."/>
            <person name="Song J.Y."/>
            <person name="Lee S.K."/>
        </authorList>
    </citation>
    <scope>NUCLEOTIDE SEQUENCE [LARGE SCALE GENOMIC DNA]</scope>
    <source>
        <tissue evidence="1">Muscle</tissue>
    </source>
</reference>
<name>A0A4Z2HEL0_9TELE</name>
<dbReference type="Proteomes" id="UP000314294">
    <property type="component" value="Unassembled WGS sequence"/>
</dbReference>
<dbReference type="EMBL" id="SRLO01000267">
    <property type="protein sequence ID" value="TNN63725.1"/>
    <property type="molecule type" value="Genomic_DNA"/>
</dbReference>
<evidence type="ECO:0000313" key="2">
    <source>
        <dbReference type="Proteomes" id="UP000314294"/>
    </source>
</evidence>
<gene>
    <name evidence="1" type="ORF">EYF80_026042</name>
</gene>
<evidence type="ECO:0000313" key="1">
    <source>
        <dbReference type="EMBL" id="TNN63725.1"/>
    </source>
</evidence>
<accession>A0A4Z2HEL0</accession>
<keyword evidence="2" id="KW-1185">Reference proteome</keyword>
<organism evidence="1 2">
    <name type="scientific">Liparis tanakae</name>
    <name type="common">Tanaka's snailfish</name>
    <dbReference type="NCBI Taxonomy" id="230148"/>
    <lineage>
        <taxon>Eukaryota</taxon>
        <taxon>Metazoa</taxon>
        <taxon>Chordata</taxon>
        <taxon>Craniata</taxon>
        <taxon>Vertebrata</taxon>
        <taxon>Euteleostomi</taxon>
        <taxon>Actinopterygii</taxon>
        <taxon>Neopterygii</taxon>
        <taxon>Teleostei</taxon>
        <taxon>Neoteleostei</taxon>
        <taxon>Acanthomorphata</taxon>
        <taxon>Eupercaria</taxon>
        <taxon>Perciformes</taxon>
        <taxon>Cottioidei</taxon>
        <taxon>Cottales</taxon>
        <taxon>Liparidae</taxon>
        <taxon>Liparis</taxon>
    </lineage>
</organism>
<dbReference type="AlphaFoldDB" id="A0A4Z2HEL0"/>